<evidence type="ECO:0000313" key="3">
    <source>
        <dbReference type="Proteomes" id="UP000807769"/>
    </source>
</evidence>
<organism evidence="2 3">
    <name type="scientific">Suillus subaureus</name>
    <dbReference type="NCBI Taxonomy" id="48587"/>
    <lineage>
        <taxon>Eukaryota</taxon>
        <taxon>Fungi</taxon>
        <taxon>Dikarya</taxon>
        <taxon>Basidiomycota</taxon>
        <taxon>Agaricomycotina</taxon>
        <taxon>Agaricomycetes</taxon>
        <taxon>Agaricomycetidae</taxon>
        <taxon>Boletales</taxon>
        <taxon>Suillineae</taxon>
        <taxon>Suillaceae</taxon>
        <taxon>Suillus</taxon>
    </lineage>
</organism>
<gene>
    <name evidence="2" type="ORF">BJ212DRAFT_1484350</name>
</gene>
<reference evidence="2" key="1">
    <citation type="journal article" date="2020" name="New Phytol.">
        <title>Comparative genomics reveals dynamic genome evolution in host specialist ectomycorrhizal fungi.</title>
        <authorList>
            <person name="Lofgren L.A."/>
            <person name="Nguyen N.H."/>
            <person name="Vilgalys R."/>
            <person name="Ruytinx J."/>
            <person name="Liao H.L."/>
            <person name="Branco S."/>
            <person name="Kuo A."/>
            <person name="LaButti K."/>
            <person name="Lipzen A."/>
            <person name="Andreopoulos W."/>
            <person name="Pangilinan J."/>
            <person name="Riley R."/>
            <person name="Hundley H."/>
            <person name="Na H."/>
            <person name="Barry K."/>
            <person name="Grigoriev I.V."/>
            <person name="Stajich J.E."/>
            <person name="Kennedy P.G."/>
        </authorList>
    </citation>
    <scope>NUCLEOTIDE SEQUENCE</scope>
    <source>
        <strain evidence="2">MN1</strain>
    </source>
</reference>
<dbReference type="Proteomes" id="UP000807769">
    <property type="component" value="Unassembled WGS sequence"/>
</dbReference>
<evidence type="ECO:0000256" key="1">
    <source>
        <dbReference type="SAM" id="MobiDB-lite"/>
    </source>
</evidence>
<comment type="caution">
    <text evidence="2">The sequence shown here is derived from an EMBL/GenBank/DDBJ whole genome shotgun (WGS) entry which is preliminary data.</text>
</comment>
<proteinExistence type="predicted"/>
<keyword evidence="3" id="KW-1185">Reference proteome</keyword>
<feature type="region of interest" description="Disordered" evidence="1">
    <location>
        <begin position="115"/>
        <end position="152"/>
    </location>
</feature>
<feature type="compositionally biased region" description="Polar residues" evidence="1">
    <location>
        <begin position="115"/>
        <end position="125"/>
    </location>
</feature>
<name>A0A9P7J9F2_9AGAM</name>
<evidence type="ECO:0000313" key="2">
    <source>
        <dbReference type="EMBL" id="KAG1809644.1"/>
    </source>
</evidence>
<sequence>MTNTETVKDAVYKTWSEEGAHWEIGKILAESDIPYEEKDSATWELIKMLWVECIDYKDRKAMVASMAIANSRDLFRSRVSRTEKLKPPLNKIGYDNPCFLMVILEDTGILTTPLSTFANTPQPSNIPGPGSHLPRRREGGPHTTGPPLKDAT</sequence>
<accession>A0A9P7J9F2</accession>
<protein>
    <submittedName>
        <fullName evidence="2">Uncharacterized protein</fullName>
    </submittedName>
</protein>
<dbReference type="EMBL" id="JABBWG010000033">
    <property type="protein sequence ID" value="KAG1809644.1"/>
    <property type="molecule type" value="Genomic_DNA"/>
</dbReference>
<dbReference type="RefSeq" id="XP_041189358.1">
    <property type="nucleotide sequence ID" value="XM_041340781.1"/>
</dbReference>
<dbReference type="GeneID" id="64634797"/>
<dbReference type="AlphaFoldDB" id="A0A9P7J9F2"/>